<evidence type="ECO:0000313" key="7">
    <source>
        <dbReference type="EMBL" id="KAJ8921222.1"/>
    </source>
</evidence>
<keyword evidence="4" id="KW-1015">Disulfide bond</keyword>
<dbReference type="AlphaFoldDB" id="A0AAV8W4H9"/>
<evidence type="ECO:0000256" key="5">
    <source>
        <dbReference type="SAM" id="MobiDB-lite"/>
    </source>
</evidence>
<dbReference type="GO" id="GO:0036122">
    <property type="term" value="F:BMP binding"/>
    <property type="evidence" value="ECO:0007669"/>
    <property type="project" value="TreeGrafter"/>
</dbReference>
<sequence length="396" mass="44824">MKLERSRAGKSNVPQTKLSFTRILQLLIIGILEAVYCEREHKVHNIVLYPEKHSWCQTHQIQQIVASPGYEPVTIENNVCVGACYSYSIPKTEPAEPGELIGPYCDSCQPSEIKCYHVKLHADGKNVEGPKIVQKRVQIIMNCSCQSCNKIRKEDCEITDENTLELPQNLFKNEKNTNEPSIEELPDLLDAPNSNETENVIHDVEKDIKLKNKLKKLFELYQNQSDDVKSDDDTSYLKLQKYLEGYNNVDLDRNLENNKKIENDLENLPADFGLEGVPSHLKGNHVAMGLQHRAKDLAENDLTKKHHEGKTNGHHGHHPGYHHGEGHHVHHLGEEQHIGLNVVHLIKGPHGSMVMSPGEAKLHIDSDALKPNNEGVVIDYENHFKTNHKVADILND</sequence>
<dbReference type="InterPro" id="IPR004133">
    <property type="entry name" value="DAN_dom"/>
</dbReference>
<keyword evidence="2" id="KW-0964">Secreted</keyword>
<evidence type="ECO:0000256" key="4">
    <source>
        <dbReference type="ARBA" id="ARBA00023157"/>
    </source>
</evidence>
<evidence type="ECO:0000259" key="6">
    <source>
        <dbReference type="Pfam" id="PF03045"/>
    </source>
</evidence>
<reference evidence="7 8" key="1">
    <citation type="journal article" date="2023" name="Insect Mol. Biol.">
        <title>Genome sequencing provides insights into the evolution of gene families encoding plant cell wall-degrading enzymes in longhorned beetles.</title>
        <authorList>
            <person name="Shin N.R."/>
            <person name="Okamura Y."/>
            <person name="Kirsch R."/>
            <person name="Pauchet Y."/>
        </authorList>
    </citation>
    <scope>NUCLEOTIDE SEQUENCE [LARGE SCALE GENOMIC DNA]</scope>
    <source>
        <strain evidence="7">EAD_L_NR</strain>
    </source>
</reference>
<dbReference type="GO" id="GO:0009887">
    <property type="term" value="P:animal organ morphogenesis"/>
    <property type="evidence" value="ECO:0007669"/>
    <property type="project" value="TreeGrafter"/>
</dbReference>
<evidence type="ECO:0000313" key="8">
    <source>
        <dbReference type="Proteomes" id="UP001159042"/>
    </source>
</evidence>
<feature type="compositionally biased region" description="Basic residues" evidence="5">
    <location>
        <begin position="305"/>
        <end position="321"/>
    </location>
</feature>
<accession>A0AAV8W4H9</accession>
<dbReference type="Gene3D" id="2.10.90.10">
    <property type="entry name" value="Cystine-knot cytokines"/>
    <property type="match status" value="1"/>
</dbReference>
<evidence type="ECO:0000256" key="1">
    <source>
        <dbReference type="ARBA" id="ARBA00004613"/>
    </source>
</evidence>
<feature type="region of interest" description="Disordered" evidence="5">
    <location>
        <begin position="305"/>
        <end position="327"/>
    </location>
</feature>
<dbReference type="GO" id="GO:0038098">
    <property type="term" value="P:sequestering of BMP from receptor via BMP binding"/>
    <property type="evidence" value="ECO:0007669"/>
    <property type="project" value="TreeGrafter"/>
</dbReference>
<dbReference type="EMBL" id="JANEYG010000011">
    <property type="protein sequence ID" value="KAJ8921222.1"/>
    <property type="molecule type" value="Genomic_DNA"/>
</dbReference>
<keyword evidence="8" id="KW-1185">Reference proteome</keyword>
<evidence type="ECO:0000256" key="2">
    <source>
        <dbReference type="ARBA" id="ARBA00022525"/>
    </source>
</evidence>
<dbReference type="PANTHER" id="PTHR15283">
    <property type="entry name" value="GREMLIN 1"/>
    <property type="match status" value="1"/>
</dbReference>
<gene>
    <name evidence="7" type="ORF">NQ315_013694</name>
</gene>
<keyword evidence="3" id="KW-0732">Signal</keyword>
<dbReference type="Proteomes" id="UP001159042">
    <property type="component" value="Unassembled WGS sequence"/>
</dbReference>
<evidence type="ECO:0000256" key="3">
    <source>
        <dbReference type="ARBA" id="ARBA00022729"/>
    </source>
</evidence>
<proteinExistence type="predicted"/>
<dbReference type="PANTHER" id="PTHR15283:SF5">
    <property type="entry name" value="NEUROBLASTOMA SUPPRESSOR OF TUMORIGENICITY 1"/>
    <property type="match status" value="1"/>
</dbReference>
<dbReference type="GO" id="GO:0048018">
    <property type="term" value="F:receptor ligand activity"/>
    <property type="evidence" value="ECO:0007669"/>
    <property type="project" value="TreeGrafter"/>
</dbReference>
<dbReference type="Pfam" id="PF03045">
    <property type="entry name" value="DAN"/>
    <property type="match status" value="1"/>
</dbReference>
<comment type="subcellular location">
    <subcellularLocation>
        <location evidence="1">Secreted</location>
    </subcellularLocation>
</comment>
<dbReference type="InterPro" id="IPR029034">
    <property type="entry name" value="Cystine-knot_cytokine"/>
</dbReference>
<name>A0AAV8W4H9_9CUCU</name>
<comment type="caution">
    <text evidence="7">The sequence shown here is derived from an EMBL/GenBank/DDBJ whole genome shotgun (WGS) entry which is preliminary data.</text>
</comment>
<feature type="domain" description="DAN" evidence="6">
    <location>
        <begin position="52"/>
        <end position="147"/>
    </location>
</feature>
<organism evidence="7 8">
    <name type="scientific">Exocentrus adspersus</name>
    <dbReference type="NCBI Taxonomy" id="1586481"/>
    <lineage>
        <taxon>Eukaryota</taxon>
        <taxon>Metazoa</taxon>
        <taxon>Ecdysozoa</taxon>
        <taxon>Arthropoda</taxon>
        <taxon>Hexapoda</taxon>
        <taxon>Insecta</taxon>
        <taxon>Pterygota</taxon>
        <taxon>Neoptera</taxon>
        <taxon>Endopterygota</taxon>
        <taxon>Coleoptera</taxon>
        <taxon>Polyphaga</taxon>
        <taxon>Cucujiformia</taxon>
        <taxon>Chrysomeloidea</taxon>
        <taxon>Cerambycidae</taxon>
        <taxon>Lamiinae</taxon>
        <taxon>Acanthocinini</taxon>
        <taxon>Exocentrus</taxon>
    </lineage>
</organism>
<protein>
    <recommendedName>
        <fullName evidence="6">DAN domain-containing protein</fullName>
    </recommendedName>
</protein>
<dbReference type="GO" id="GO:0005615">
    <property type="term" value="C:extracellular space"/>
    <property type="evidence" value="ECO:0007669"/>
    <property type="project" value="TreeGrafter"/>
</dbReference>